<dbReference type="AlphaFoldDB" id="A0A151AT29"/>
<dbReference type="Proteomes" id="UP000075670">
    <property type="component" value="Unassembled WGS sequence"/>
</dbReference>
<comment type="caution">
    <text evidence="1">The sequence shown here is derived from an EMBL/GenBank/DDBJ whole genome shotgun (WGS) entry which is preliminary data.</text>
</comment>
<accession>A0A151AT29</accession>
<keyword evidence="2" id="KW-1185">Reference proteome</keyword>
<dbReference type="GO" id="GO:0160105">
    <property type="term" value="F:tRNA (adenine(22)-N1)-methyltransferase activity"/>
    <property type="evidence" value="ECO:0007669"/>
    <property type="project" value="UniProtKB-EC"/>
</dbReference>
<dbReference type="PIRSF" id="PIRSF018637">
    <property type="entry name" value="TrmK"/>
    <property type="match status" value="1"/>
</dbReference>
<proteinExistence type="predicted"/>
<organism evidence="1 2">
    <name type="scientific">Moorella mulderi DSM 14980</name>
    <dbReference type="NCBI Taxonomy" id="1122241"/>
    <lineage>
        <taxon>Bacteria</taxon>
        <taxon>Bacillati</taxon>
        <taxon>Bacillota</taxon>
        <taxon>Clostridia</taxon>
        <taxon>Neomoorellales</taxon>
        <taxon>Neomoorellaceae</taxon>
        <taxon>Neomoorella</taxon>
    </lineage>
</organism>
<dbReference type="Pfam" id="PF04816">
    <property type="entry name" value="TrmK"/>
    <property type="match status" value="1"/>
</dbReference>
<dbReference type="CDD" id="cd02440">
    <property type="entry name" value="AdoMet_MTases"/>
    <property type="match status" value="1"/>
</dbReference>
<gene>
    <name evidence="1" type="primary">trmK</name>
    <name evidence="1" type="ORF">MOMUL_28710</name>
</gene>
<dbReference type="InterPro" id="IPR029063">
    <property type="entry name" value="SAM-dependent_MTases_sf"/>
</dbReference>
<dbReference type="PATRIC" id="fig|1122241.3.peg.3060"/>
<dbReference type="EMBL" id="LTBC01000020">
    <property type="protein sequence ID" value="KYH30808.1"/>
    <property type="molecule type" value="Genomic_DNA"/>
</dbReference>
<dbReference type="Gene3D" id="1.10.287.1890">
    <property type="match status" value="1"/>
</dbReference>
<dbReference type="InterPro" id="IPR006901">
    <property type="entry name" value="TrmK"/>
</dbReference>
<dbReference type="SUPFAM" id="SSF53335">
    <property type="entry name" value="S-adenosyl-L-methionine-dependent methyltransferases"/>
    <property type="match status" value="1"/>
</dbReference>
<reference evidence="1 2" key="1">
    <citation type="submission" date="2016-02" db="EMBL/GenBank/DDBJ databases">
        <title>Genome sequence of Moorella mulderi DSM 14980.</title>
        <authorList>
            <person name="Poehlein A."/>
            <person name="Daniel R."/>
        </authorList>
    </citation>
    <scope>NUCLEOTIDE SEQUENCE [LARGE SCALE GENOMIC DNA]</scope>
    <source>
        <strain evidence="1 2">DSM 14980</strain>
    </source>
</reference>
<keyword evidence="1" id="KW-0489">Methyltransferase</keyword>
<dbReference type="EC" id="2.1.1.217" evidence="1"/>
<keyword evidence="1" id="KW-0808">Transferase</keyword>
<name>A0A151AT29_9FIRM</name>
<sequence length="246" mass="27039">MHLLSWKISRFSHLPARLRAVAALVPPGSTVADIGTDHAYLPLYLAGSGRCPRVIAVEAAPGPYQRALAAVAAAGLEGRVEVRLGDGLTPLQPGEVDTVTMAGLGALTQQRILAARPEVRQKLQRLVLQPQGEAGPLRRYLASAGWYLYNEELVYDSGHYYIILAACQGESPAYSDLEWRIGPLLLQRRHPLLRGYLLHKMETLTAAARQLAAGRGTRARERREDLSRQLEEIREVLAWLPNAAKS</sequence>
<protein>
    <submittedName>
        <fullName evidence="1">tRNA (Adenine(22)-N(1))-methyltransferase</fullName>
        <ecNumber evidence="1">2.1.1.217</ecNumber>
    </submittedName>
</protein>
<dbReference type="Gene3D" id="3.40.50.150">
    <property type="entry name" value="Vaccinia Virus protein VP39"/>
    <property type="match status" value="1"/>
</dbReference>
<evidence type="ECO:0000313" key="2">
    <source>
        <dbReference type="Proteomes" id="UP000075670"/>
    </source>
</evidence>
<dbReference type="PANTHER" id="PTHR38451">
    <property type="entry name" value="TRNA (ADENINE(22)-N(1))-METHYLTRANSFERASE"/>
    <property type="match status" value="1"/>
</dbReference>
<dbReference type="GO" id="GO:0032259">
    <property type="term" value="P:methylation"/>
    <property type="evidence" value="ECO:0007669"/>
    <property type="project" value="UniProtKB-KW"/>
</dbReference>
<evidence type="ECO:0000313" key="1">
    <source>
        <dbReference type="EMBL" id="KYH30808.1"/>
    </source>
</evidence>
<dbReference type="PANTHER" id="PTHR38451:SF1">
    <property type="entry name" value="TRNA (ADENINE(22)-N(1))-METHYLTRANSFERASE"/>
    <property type="match status" value="1"/>
</dbReference>